<dbReference type="Gene3D" id="1.25.10.10">
    <property type="entry name" value="Leucine-rich Repeat Variant"/>
    <property type="match status" value="2"/>
</dbReference>
<evidence type="ECO:0000313" key="2">
    <source>
        <dbReference type="Proteomes" id="UP000728032"/>
    </source>
</evidence>
<dbReference type="InterPro" id="IPR016024">
    <property type="entry name" value="ARM-type_fold"/>
</dbReference>
<gene>
    <name evidence="1" type="ORF">ONB1V03_LOCUS8047</name>
</gene>
<sequence>MADGSRPPPRQPRDFQDLLRLCMETVPQDPSSVANDQELHPLDPQRRQWLSEALSSMTTDVLREMLTNLDVIKNGLNETTADGLLSMETVDKIQTAIDALIDRTGSLDSAQDFCKIGGFDVFPGLLASTSDELRVSACDLRRTGSLDSAQDFCKIGGFDVFPGLLASTSDELRVSACELLAEVVQNESSCQQQALDSHLLDLLVRLLDDKTVADKVRVKSLYAISCVIRDNDRALQVFSKDLDGLSVLINAVATSATSAHTDNRLKIKASFLMSSLCQKPDICQSMYDLGLLDQLISGLQGPHDSTHEYVLATLYALVSAHPQSRADCRHIDRQMKHFLTKRINELNGTEELVEELDYCKRLFEILFVDNDLPESER</sequence>
<dbReference type="OrthoDB" id="10250458at2759"/>
<dbReference type="EMBL" id="OC919211">
    <property type="protein sequence ID" value="CAD7650904.1"/>
    <property type="molecule type" value="Genomic_DNA"/>
</dbReference>
<accession>A0A7R9LZQ8</accession>
<dbReference type="GO" id="GO:0005783">
    <property type="term" value="C:endoplasmic reticulum"/>
    <property type="evidence" value="ECO:0007669"/>
    <property type="project" value="TreeGrafter"/>
</dbReference>
<reference evidence="1" key="1">
    <citation type="submission" date="2020-11" db="EMBL/GenBank/DDBJ databases">
        <authorList>
            <person name="Tran Van P."/>
        </authorList>
    </citation>
    <scope>NUCLEOTIDE SEQUENCE</scope>
</reference>
<dbReference type="SUPFAM" id="SSF48371">
    <property type="entry name" value="ARM repeat"/>
    <property type="match status" value="1"/>
</dbReference>
<dbReference type="InterPro" id="IPR050693">
    <property type="entry name" value="Hsp70_NEF-Inhibitors"/>
</dbReference>
<dbReference type="PANTHER" id="PTHR19316:SF18">
    <property type="entry name" value="HSP70-BINDING PROTEIN 1"/>
    <property type="match status" value="1"/>
</dbReference>
<organism evidence="1">
    <name type="scientific">Oppiella nova</name>
    <dbReference type="NCBI Taxonomy" id="334625"/>
    <lineage>
        <taxon>Eukaryota</taxon>
        <taxon>Metazoa</taxon>
        <taxon>Ecdysozoa</taxon>
        <taxon>Arthropoda</taxon>
        <taxon>Chelicerata</taxon>
        <taxon>Arachnida</taxon>
        <taxon>Acari</taxon>
        <taxon>Acariformes</taxon>
        <taxon>Sarcoptiformes</taxon>
        <taxon>Oribatida</taxon>
        <taxon>Brachypylina</taxon>
        <taxon>Oppioidea</taxon>
        <taxon>Oppiidae</taxon>
        <taxon>Oppiella</taxon>
    </lineage>
</organism>
<dbReference type="PANTHER" id="PTHR19316">
    <property type="entry name" value="PROTEIN FOLDING REGULATOR"/>
    <property type="match status" value="1"/>
</dbReference>
<dbReference type="AlphaFoldDB" id="A0A7R9LZQ8"/>
<dbReference type="GO" id="GO:0000774">
    <property type="term" value="F:adenyl-nucleotide exchange factor activity"/>
    <property type="evidence" value="ECO:0007669"/>
    <property type="project" value="TreeGrafter"/>
</dbReference>
<dbReference type="EMBL" id="CAJPVJ010004386">
    <property type="protein sequence ID" value="CAG2168559.1"/>
    <property type="molecule type" value="Genomic_DNA"/>
</dbReference>
<name>A0A7R9LZQ8_9ACAR</name>
<dbReference type="InterPro" id="IPR011989">
    <property type="entry name" value="ARM-like"/>
</dbReference>
<keyword evidence="2" id="KW-1185">Reference proteome</keyword>
<evidence type="ECO:0000313" key="1">
    <source>
        <dbReference type="EMBL" id="CAD7650904.1"/>
    </source>
</evidence>
<dbReference type="Proteomes" id="UP000728032">
    <property type="component" value="Unassembled WGS sequence"/>
</dbReference>
<proteinExistence type="predicted"/>
<protein>
    <recommendedName>
        <fullName evidence="3">Hsp70-binding protein 1</fullName>
    </recommendedName>
</protein>
<evidence type="ECO:0008006" key="3">
    <source>
        <dbReference type="Google" id="ProtNLM"/>
    </source>
</evidence>